<dbReference type="EMBL" id="JANBVO010000106">
    <property type="protein sequence ID" value="KAJ9130125.1"/>
    <property type="molecule type" value="Genomic_DNA"/>
</dbReference>
<proteinExistence type="predicted"/>
<sequence>MASIESDDSDLKDLFWPNDDNEDDGAEVVTPGDTEDHDIVSPQNPGRTMAPASETRAVEAQRPEPSSGRSQLHYPRSRRASPPVVPLKRTFADLQHGSSSGDTDKRPFRKILKNSTQSDERSRRPLRLRLKYSA</sequence>
<evidence type="ECO:0000313" key="2">
    <source>
        <dbReference type="EMBL" id="KAJ9130125.1"/>
    </source>
</evidence>
<dbReference type="AlphaFoldDB" id="A0AA38R0C6"/>
<feature type="compositionally biased region" description="Basic residues" evidence="1">
    <location>
        <begin position="124"/>
        <end position="134"/>
    </location>
</feature>
<comment type="caution">
    <text evidence="2">The sequence shown here is derived from an EMBL/GenBank/DDBJ whole genome shotgun (WGS) entry which is preliminary data.</text>
</comment>
<organism evidence="2 3">
    <name type="scientific">Pleurostoma richardsiae</name>
    <dbReference type="NCBI Taxonomy" id="41990"/>
    <lineage>
        <taxon>Eukaryota</taxon>
        <taxon>Fungi</taxon>
        <taxon>Dikarya</taxon>
        <taxon>Ascomycota</taxon>
        <taxon>Pezizomycotina</taxon>
        <taxon>Sordariomycetes</taxon>
        <taxon>Sordariomycetidae</taxon>
        <taxon>Calosphaeriales</taxon>
        <taxon>Pleurostomataceae</taxon>
        <taxon>Pleurostoma</taxon>
    </lineage>
</organism>
<gene>
    <name evidence="2" type="ORF">NKR23_g12338</name>
</gene>
<dbReference type="Proteomes" id="UP001174694">
    <property type="component" value="Unassembled WGS sequence"/>
</dbReference>
<evidence type="ECO:0000256" key="1">
    <source>
        <dbReference type="SAM" id="MobiDB-lite"/>
    </source>
</evidence>
<feature type="compositionally biased region" description="Acidic residues" evidence="1">
    <location>
        <begin position="1"/>
        <end position="10"/>
    </location>
</feature>
<evidence type="ECO:0000313" key="3">
    <source>
        <dbReference type="Proteomes" id="UP001174694"/>
    </source>
</evidence>
<feature type="region of interest" description="Disordered" evidence="1">
    <location>
        <begin position="1"/>
        <end position="134"/>
    </location>
</feature>
<keyword evidence="3" id="KW-1185">Reference proteome</keyword>
<reference evidence="2" key="1">
    <citation type="submission" date="2022-07" db="EMBL/GenBank/DDBJ databases">
        <title>Fungi with potential for degradation of polypropylene.</title>
        <authorList>
            <person name="Gostincar C."/>
        </authorList>
    </citation>
    <scope>NUCLEOTIDE SEQUENCE</scope>
    <source>
        <strain evidence="2">EXF-13308</strain>
    </source>
</reference>
<name>A0AA38R0C6_9PEZI</name>
<protein>
    <submittedName>
        <fullName evidence="2">Uncharacterized protein</fullName>
    </submittedName>
</protein>
<accession>A0AA38R0C6</accession>